<evidence type="ECO:0000313" key="4">
    <source>
        <dbReference type="Proteomes" id="UP000316714"/>
    </source>
</evidence>
<protein>
    <recommendedName>
        <fullName evidence="2">PilZ domain-containing protein</fullName>
    </recommendedName>
</protein>
<evidence type="ECO:0000256" key="1">
    <source>
        <dbReference type="SAM" id="MobiDB-lite"/>
    </source>
</evidence>
<feature type="region of interest" description="Disordered" evidence="1">
    <location>
        <begin position="25"/>
        <end position="48"/>
    </location>
</feature>
<proteinExistence type="predicted"/>
<name>A0A5C5V5C8_9BACT</name>
<evidence type="ECO:0000259" key="2">
    <source>
        <dbReference type="Pfam" id="PF07238"/>
    </source>
</evidence>
<keyword evidence="4" id="KW-1185">Reference proteome</keyword>
<dbReference type="Pfam" id="PF07238">
    <property type="entry name" value="PilZ"/>
    <property type="match status" value="1"/>
</dbReference>
<dbReference type="InterPro" id="IPR009875">
    <property type="entry name" value="PilZ_domain"/>
</dbReference>
<dbReference type="Proteomes" id="UP000316714">
    <property type="component" value="Unassembled WGS sequence"/>
</dbReference>
<reference evidence="3 4" key="1">
    <citation type="submission" date="2019-02" db="EMBL/GenBank/DDBJ databases">
        <title>Deep-cultivation of Planctomycetes and their phenomic and genomic characterization uncovers novel biology.</title>
        <authorList>
            <person name="Wiegand S."/>
            <person name="Jogler M."/>
            <person name="Boedeker C."/>
            <person name="Pinto D."/>
            <person name="Vollmers J."/>
            <person name="Rivas-Marin E."/>
            <person name="Kohn T."/>
            <person name="Peeters S.H."/>
            <person name="Heuer A."/>
            <person name="Rast P."/>
            <person name="Oberbeckmann S."/>
            <person name="Bunk B."/>
            <person name="Jeske O."/>
            <person name="Meyerdierks A."/>
            <person name="Storesund J.E."/>
            <person name="Kallscheuer N."/>
            <person name="Luecker S."/>
            <person name="Lage O.M."/>
            <person name="Pohl T."/>
            <person name="Merkel B.J."/>
            <person name="Hornburger P."/>
            <person name="Mueller R.-W."/>
            <person name="Bruemmer F."/>
            <person name="Labrenz M."/>
            <person name="Spormann A.M."/>
            <person name="Op Den Camp H."/>
            <person name="Overmann J."/>
            <person name="Amann R."/>
            <person name="Jetten M.S.M."/>
            <person name="Mascher T."/>
            <person name="Medema M.H."/>
            <person name="Devos D.P."/>
            <person name="Kaster A.-K."/>
            <person name="Ovreas L."/>
            <person name="Rohde M."/>
            <person name="Galperin M.Y."/>
            <person name="Jogler C."/>
        </authorList>
    </citation>
    <scope>NUCLEOTIDE SEQUENCE [LARGE SCALE GENOMIC DNA]</scope>
    <source>
        <strain evidence="3 4">KOR34</strain>
    </source>
</reference>
<feature type="domain" description="PilZ" evidence="2">
    <location>
        <begin position="45"/>
        <end position="116"/>
    </location>
</feature>
<sequence>MAPIDSQALPSDPTWDQVVACVDLPAKPNGPPPATGAVAEAADSKRAHPRTSLPAWGILRHNKQLFGAYLCDVSRSGLGFYSPVALIPPATVEIWLPNGSRLEVVVKRCIRHAKDRYRCGAVHVGHADS</sequence>
<dbReference type="GO" id="GO:0035438">
    <property type="term" value="F:cyclic-di-GMP binding"/>
    <property type="evidence" value="ECO:0007669"/>
    <property type="project" value="InterPro"/>
</dbReference>
<evidence type="ECO:0000313" key="3">
    <source>
        <dbReference type="EMBL" id="TWT33744.1"/>
    </source>
</evidence>
<comment type="caution">
    <text evidence="3">The sequence shown here is derived from an EMBL/GenBank/DDBJ whole genome shotgun (WGS) entry which is preliminary data.</text>
</comment>
<accession>A0A5C5V5C8</accession>
<dbReference type="AlphaFoldDB" id="A0A5C5V5C8"/>
<dbReference type="SUPFAM" id="SSF141371">
    <property type="entry name" value="PilZ domain-like"/>
    <property type="match status" value="1"/>
</dbReference>
<gene>
    <name evidence="3" type="ORF">KOR34_35770</name>
</gene>
<dbReference type="EMBL" id="SIHJ01000002">
    <property type="protein sequence ID" value="TWT33744.1"/>
    <property type="molecule type" value="Genomic_DNA"/>
</dbReference>
<organism evidence="3 4">
    <name type="scientific">Posidoniimonas corsicana</name>
    <dbReference type="NCBI Taxonomy" id="1938618"/>
    <lineage>
        <taxon>Bacteria</taxon>
        <taxon>Pseudomonadati</taxon>
        <taxon>Planctomycetota</taxon>
        <taxon>Planctomycetia</taxon>
        <taxon>Pirellulales</taxon>
        <taxon>Lacipirellulaceae</taxon>
        <taxon>Posidoniimonas</taxon>
    </lineage>
</organism>